<dbReference type="GO" id="GO:0016491">
    <property type="term" value="F:oxidoreductase activity"/>
    <property type="evidence" value="ECO:0007669"/>
    <property type="project" value="TreeGrafter"/>
</dbReference>
<dbReference type="Gramene" id="TVU32190">
    <property type="protein sequence ID" value="TVU32190"/>
    <property type="gene ID" value="EJB05_23912"/>
</dbReference>
<gene>
    <name evidence="4" type="ORF">EJB05_23912</name>
</gene>
<feature type="domain" description="Plastocyanin-like" evidence="3">
    <location>
        <begin position="40"/>
        <end position="154"/>
    </location>
</feature>
<evidence type="ECO:0000313" key="5">
    <source>
        <dbReference type="Proteomes" id="UP000324897"/>
    </source>
</evidence>
<dbReference type="InterPro" id="IPR045087">
    <property type="entry name" value="Cu-oxidase_fam"/>
</dbReference>
<keyword evidence="2" id="KW-0732">Signal</keyword>
<name>A0A5J9VBH6_9POAL</name>
<dbReference type="OrthoDB" id="2121828at2759"/>
<dbReference type="PANTHER" id="PTHR11709">
    <property type="entry name" value="MULTI-COPPER OXIDASE"/>
    <property type="match status" value="1"/>
</dbReference>
<dbReference type="EMBL" id="RWGY01000011">
    <property type="protein sequence ID" value="TVU32190.1"/>
    <property type="molecule type" value="Genomic_DNA"/>
</dbReference>
<proteinExistence type="inferred from homology"/>
<feature type="non-terminal residue" evidence="4">
    <location>
        <position position="1"/>
    </location>
</feature>
<evidence type="ECO:0000256" key="2">
    <source>
        <dbReference type="SAM" id="SignalP"/>
    </source>
</evidence>
<reference evidence="4 5" key="1">
    <citation type="journal article" date="2019" name="Sci. Rep.">
        <title>A high-quality genome of Eragrostis curvula grass provides insights into Poaceae evolution and supports new strategies to enhance forage quality.</title>
        <authorList>
            <person name="Carballo J."/>
            <person name="Santos B.A.C.M."/>
            <person name="Zappacosta D."/>
            <person name="Garbus I."/>
            <person name="Selva J.P."/>
            <person name="Gallo C.A."/>
            <person name="Diaz A."/>
            <person name="Albertini E."/>
            <person name="Caccamo M."/>
            <person name="Echenique V."/>
        </authorList>
    </citation>
    <scope>NUCLEOTIDE SEQUENCE [LARGE SCALE GENOMIC DNA]</scope>
    <source>
        <strain evidence="5">cv. Victoria</strain>
        <tissue evidence="4">Leaf</tissue>
    </source>
</reference>
<keyword evidence="5" id="KW-1185">Reference proteome</keyword>
<dbReference type="InterPro" id="IPR034288">
    <property type="entry name" value="CuRO_1_LCC"/>
</dbReference>
<evidence type="ECO:0000313" key="4">
    <source>
        <dbReference type="EMBL" id="TVU32190.1"/>
    </source>
</evidence>
<dbReference type="GO" id="GO:0005507">
    <property type="term" value="F:copper ion binding"/>
    <property type="evidence" value="ECO:0007669"/>
    <property type="project" value="InterPro"/>
</dbReference>
<organism evidence="4 5">
    <name type="scientific">Eragrostis curvula</name>
    <name type="common">weeping love grass</name>
    <dbReference type="NCBI Taxonomy" id="38414"/>
    <lineage>
        <taxon>Eukaryota</taxon>
        <taxon>Viridiplantae</taxon>
        <taxon>Streptophyta</taxon>
        <taxon>Embryophyta</taxon>
        <taxon>Tracheophyta</taxon>
        <taxon>Spermatophyta</taxon>
        <taxon>Magnoliopsida</taxon>
        <taxon>Liliopsida</taxon>
        <taxon>Poales</taxon>
        <taxon>Poaceae</taxon>
        <taxon>PACMAD clade</taxon>
        <taxon>Chloridoideae</taxon>
        <taxon>Eragrostideae</taxon>
        <taxon>Eragrostidinae</taxon>
        <taxon>Eragrostis</taxon>
    </lineage>
</organism>
<evidence type="ECO:0000256" key="1">
    <source>
        <dbReference type="ARBA" id="ARBA00010609"/>
    </source>
</evidence>
<comment type="similarity">
    <text evidence="1">Belongs to the multicopper oxidase family.</text>
</comment>
<feature type="chain" id="PRO_5023814135" description="Plastocyanin-like domain-containing protein" evidence="2">
    <location>
        <begin position="24"/>
        <end position="195"/>
    </location>
</feature>
<sequence>MKSWSFLLATAAMAVVLMVSVSAATDLPAAPAVVEHTFVVSQVNMTHLCKEMSVTVVNGRLPGPAIEVAEGDSVIVHVVNKSPYNTTIHWHGVKQRLNCWADGVPMVTQRPILPNENFTYRFDVSGQEGTLWWHSHVPGLRATLHGAFIIRPRNGTGSYPFPKPHKEVPIIVGSSITAFDTFRYGRSHAMFHCDS</sequence>
<dbReference type="PANTHER" id="PTHR11709:SF356">
    <property type="entry name" value="LACCASE"/>
    <property type="match status" value="1"/>
</dbReference>
<comment type="caution">
    <text evidence="4">The sequence shown here is derived from an EMBL/GenBank/DDBJ whole genome shotgun (WGS) entry which is preliminary data.</text>
</comment>
<accession>A0A5J9VBH6</accession>
<dbReference type="InterPro" id="IPR008972">
    <property type="entry name" value="Cupredoxin"/>
</dbReference>
<feature type="signal peptide" evidence="2">
    <location>
        <begin position="1"/>
        <end position="23"/>
    </location>
</feature>
<protein>
    <recommendedName>
        <fullName evidence="3">Plastocyanin-like domain-containing protein</fullName>
    </recommendedName>
</protein>
<dbReference type="InterPro" id="IPR011707">
    <property type="entry name" value="Cu-oxidase-like_N"/>
</dbReference>
<dbReference type="AlphaFoldDB" id="A0A5J9VBH6"/>
<dbReference type="Proteomes" id="UP000324897">
    <property type="component" value="Chromosome 1"/>
</dbReference>
<dbReference type="Pfam" id="PF07732">
    <property type="entry name" value="Cu-oxidase_3"/>
    <property type="match status" value="1"/>
</dbReference>
<dbReference type="Gene3D" id="2.60.40.420">
    <property type="entry name" value="Cupredoxins - blue copper proteins"/>
    <property type="match status" value="1"/>
</dbReference>
<dbReference type="CDD" id="cd13849">
    <property type="entry name" value="CuRO_1_LCC_plant"/>
    <property type="match status" value="1"/>
</dbReference>
<evidence type="ECO:0000259" key="3">
    <source>
        <dbReference type="Pfam" id="PF07732"/>
    </source>
</evidence>
<dbReference type="SUPFAM" id="SSF49503">
    <property type="entry name" value="Cupredoxins"/>
    <property type="match status" value="1"/>
</dbReference>